<dbReference type="EMBL" id="VCQV01000028">
    <property type="protein sequence ID" value="TWP34414.1"/>
    <property type="molecule type" value="Genomic_DNA"/>
</dbReference>
<proteinExistence type="predicted"/>
<feature type="region of interest" description="Disordered" evidence="3">
    <location>
        <begin position="1"/>
        <end position="23"/>
    </location>
</feature>
<dbReference type="InterPro" id="IPR010998">
    <property type="entry name" value="Integrase_recombinase_N"/>
</dbReference>
<evidence type="ECO:0000313" key="5">
    <source>
        <dbReference type="EMBL" id="TWP34414.1"/>
    </source>
</evidence>
<evidence type="ECO:0000256" key="1">
    <source>
        <dbReference type="ARBA" id="ARBA00023125"/>
    </source>
</evidence>
<evidence type="ECO:0000313" key="6">
    <source>
        <dbReference type="Proteomes" id="UP000320244"/>
    </source>
</evidence>
<dbReference type="AlphaFoldDB" id="A0A563DXL1"/>
<gene>
    <name evidence="5" type="ORF">FGL98_17750</name>
</gene>
<dbReference type="RefSeq" id="WP_146318906.1">
    <property type="nucleotide sequence ID" value="NZ_VCQV01000028.1"/>
</dbReference>
<sequence>MTTQDWHAPSGGDPSVVRATNAEETPQRYPDYLMPYVEAGARPDDLRFIQAREEFLLGYGYQTARAYRCDLDDIYWWARERGFDVFGLTDKQLRQYKALLRRRKYSENTVRRRMAAWRRFDDAVK</sequence>
<organism evidence="5 6">
    <name type="scientific">Leekyejoonella antrihumi</name>
    <dbReference type="NCBI Taxonomy" id="1660198"/>
    <lineage>
        <taxon>Bacteria</taxon>
        <taxon>Bacillati</taxon>
        <taxon>Actinomycetota</taxon>
        <taxon>Actinomycetes</taxon>
        <taxon>Micrococcales</taxon>
        <taxon>Dermacoccaceae</taxon>
        <taxon>Leekyejoonella</taxon>
    </lineage>
</organism>
<feature type="domain" description="Core-binding (CB)" evidence="4">
    <location>
        <begin position="46"/>
        <end position="125"/>
    </location>
</feature>
<comment type="caution">
    <text evidence="5">The sequence shown here is derived from an EMBL/GenBank/DDBJ whole genome shotgun (WGS) entry which is preliminary data.</text>
</comment>
<dbReference type="OrthoDB" id="5123274at2"/>
<dbReference type="Gene3D" id="1.10.150.130">
    <property type="match status" value="1"/>
</dbReference>
<dbReference type="InterPro" id="IPR044068">
    <property type="entry name" value="CB"/>
</dbReference>
<reference evidence="5 6" key="2">
    <citation type="submission" date="2019-08" db="EMBL/GenBank/DDBJ databases">
        <title>Jejuicoccus antrihumi gen. nov., sp. nov., a new member of the family Dermacoccaceae isolated from a cave.</title>
        <authorList>
            <person name="Schumann P."/>
            <person name="Kim I.S."/>
        </authorList>
    </citation>
    <scope>NUCLEOTIDE SEQUENCE [LARGE SCALE GENOMIC DNA]</scope>
    <source>
        <strain evidence="5 6">C5-26</strain>
    </source>
</reference>
<evidence type="ECO:0000256" key="3">
    <source>
        <dbReference type="SAM" id="MobiDB-lite"/>
    </source>
</evidence>
<reference evidence="5 6" key="1">
    <citation type="submission" date="2019-05" db="EMBL/GenBank/DDBJ databases">
        <authorList>
            <person name="Lee S.D."/>
        </authorList>
    </citation>
    <scope>NUCLEOTIDE SEQUENCE [LARGE SCALE GENOMIC DNA]</scope>
    <source>
        <strain evidence="5 6">C5-26</strain>
    </source>
</reference>
<dbReference type="SUPFAM" id="SSF47823">
    <property type="entry name" value="lambda integrase-like, N-terminal domain"/>
    <property type="match status" value="1"/>
</dbReference>
<dbReference type="Proteomes" id="UP000320244">
    <property type="component" value="Unassembled WGS sequence"/>
</dbReference>
<accession>A0A563DXL1</accession>
<dbReference type="GO" id="GO:0003677">
    <property type="term" value="F:DNA binding"/>
    <property type="evidence" value="ECO:0007669"/>
    <property type="project" value="UniProtKB-UniRule"/>
</dbReference>
<dbReference type="Pfam" id="PF02899">
    <property type="entry name" value="Phage_int_SAM_1"/>
    <property type="match status" value="1"/>
</dbReference>
<dbReference type="GO" id="GO:0015074">
    <property type="term" value="P:DNA integration"/>
    <property type="evidence" value="ECO:0007669"/>
    <property type="project" value="InterPro"/>
</dbReference>
<name>A0A563DXL1_9MICO</name>
<dbReference type="InterPro" id="IPR004107">
    <property type="entry name" value="Integrase_SAM-like_N"/>
</dbReference>
<evidence type="ECO:0000259" key="4">
    <source>
        <dbReference type="PROSITE" id="PS51900"/>
    </source>
</evidence>
<protein>
    <recommendedName>
        <fullName evidence="4">Core-binding (CB) domain-containing protein</fullName>
    </recommendedName>
</protein>
<keyword evidence="1 2" id="KW-0238">DNA-binding</keyword>
<evidence type="ECO:0000256" key="2">
    <source>
        <dbReference type="PROSITE-ProRule" id="PRU01248"/>
    </source>
</evidence>
<dbReference type="PROSITE" id="PS51900">
    <property type="entry name" value="CB"/>
    <property type="match status" value="1"/>
</dbReference>
<keyword evidence="6" id="KW-1185">Reference proteome</keyword>